<dbReference type="InterPro" id="IPR016024">
    <property type="entry name" value="ARM-type_fold"/>
</dbReference>
<organism evidence="6">
    <name type="scientific">Singulisphaera sp. Ch08</name>
    <dbReference type="NCBI Taxonomy" id="3120278"/>
    <lineage>
        <taxon>Bacteria</taxon>
        <taxon>Pseudomonadati</taxon>
        <taxon>Planctomycetota</taxon>
        <taxon>Planctomycetia</taxon>
        <taxon>Isosphaerales</taxon>
        <taxon>Isosphaeraceae</taxon>
        <taxon>Singulisphaera</taxon>
    </lineage>
</organism>
<dbReference type="GO" id="GO:0046872">
    <property type="term" value="F:metal ion binding"/>
    <property type="evidence" value="ECO:0007669"/>
    <property type="project" value="UniProtKB-KW"/>
</dbReference>
<dbReference type="NCBIfam" id="TIGR02603">
    <property type="entry name" value="CxxCH_TIGR02603"/>
    <property type="match status" value="1"/>
</dbReference>
<keyword evidence="2 4" id="KW-0479">Metal-binding</keyword>
<evidence type="ECO:0000256" key="3">
    <source>
        <dbReference type="ARBA" id="ARBA00023004"/>
    </source>
</evidence>
<dbReference type="GO" id="GO:0020037">
    <property type="term" value="F:heme binding"/>
    <property type="evidence" value="ECO:0007669"/>
    <property type="project" value="InterPro"/>
</dbReference>
<dbReference type="RefSeq" id="WP_406701177.1">
    <property type="nucleotide sequence ID" value="NZ_CP155447.1"/>
</dbReference>
<dbReference type="PROSITE" id="PS51007">
    <property type="entry name" value="CYTC"/>
    <property type="match status" value="1"/>
</dbReference>
<protein>
    <submittedName>
        <fullName evidence="6">C-type cytochrome</fullName>
    </submittedName>
</protein>
<evidence type="ECO:0000259" key="5">
    <source>
        <dbReference type="PROSITE" id="PS51007"/>
    </source>
</evidence>
<evidence type="ECO:0000256" key="4">
    <source>
        <dbReference type="PROSITE-ProRule" id="PRU00433"/>
    </source>
</evidence>
<dbReference type="AlphaFoldDB" id="A0AAU7CTI4"/>
<sequence length="598" mass="64620">MEHLDLRRGRDQGRIYRIAPNGFQPPPAPRLGSATTEELVAVLENPNSWWRETAHRLIFERQDRTVEQSLRRLLAASNRPVSRIHALWSLHGLDALTEADLLAAIADASPRVVEHAIRLAESSLDRAPELFKAVADHANDPDVRVRFAVALHLGASKQPLTSIPLAVIARRDSADSWMRLAVLSSSATVAHSLLAELASDRTFVAGPAGQAFLEQLAGIIGARRQPDEIKQTLETIASHANDPTDSALARRLFLAFGASLRQAGGHLSIIEPPSTKADRFVAGLFDRAIEELGNDELAVDRRLKAIEVLACGPFPRVRDSLTRLIDPHQPEAIQIASLRALAGYDEPQIAEFILANNRQLVPSVRTEAVATLLARESWTLALLKGIASGAVDASQIDLARRPLLINHKNQELATLARATFGKQEAGLSSDLQSAMKAALKLTGDRSRGEAVFAKQCMTCHKIGATGHAVGPDLTVTQFRESESFLTHVLDPNQFVAPNYVQYVLGDRGGRVFTGLIASETASSVTIRRADGIQDVILRSQIEELTSTGKSLMPEGLAAKISPQELADLASFVLASPAKAVGSEKLDVGSLPGLVEPEK</sequence>
<dbReference type="PANTHER" id="PTHR33546">
    <property type="entry name" value="LARGE, MULTIFUNCTIONAL SECRETED PROTEIN-RELATED"/>
    <property type="match status" value="1"/>
</dbReference>
<evidence type="ECO:0000256" key="1">
    <source>
        <dbReference type="ARBA" id="ARBA00022617"/>
    </source>
</evidence>
<reference evidence="6" key="1">
    <citation type="submission" date="2024-05" db="EMBL/GenBank/DDBJ databases">
        <title>Planctomycetes of the genus Singulisphaera possess chitinolytic capabilities.</title>
        <authorList>
            <person name="Ivanova A."/>
        </authorList>
    </citation>
    <scope>NUCLEOTIDE SEQUENCE</scope>
    <source>
        <strain evidence="6">Ch08T</strain>
    </source>
</reference>
<accession>A0AAU7CTI4</accession>
<dbReference type="Pfam" id="PF13442">
    <property type="entry name" value="Cytochrome_CBB3"/>
    <property type="match status" value="1"/>
</dbReference>
<proteinExistence type="predicted"/>
<dbReference type="SUPFAM" id="SSF48371">
    <property type="entry name" value="ARM repeat"/>
    <property type="match status" value="1"/>
</dbReference>
<keyword evidence="3 4" id="KW-0408">Iron</keyword>
<dbReference type="Gene3D" id="1.25.10.10">
    <property type="entry name" value="Leucine-rich Repeat Variant"/>
    <property type="match status" value="1"/>
</dbReference>
<gene>
    <name evidence="6" type="ORF">V5E97_17100</name>
</gene>
<dbReference type="Gene3D" id="1.10.760.10">
    <property type="entry name" value="Cytochrome c-like domain"/>
    <property type="match status" value="1"/>
</dbReference>
<keyword evidence="1 4" id="KW-0349">Heme</keyword>
<dbReference type="InterPro" id="IPR009056">
    <property type="entry name" value="Cyt_c-like_dom"/>
</dbReference>
<dbReference type="EMBL" id="CP155447">
    <property type="protein sequence ID" value="XBH08343.1"/>
    <property type="molecule type" value="Genomic_DNA"/>
</dbReference>
<name>A0AAU7CTI4_9BACT</name>
<dbReference type="InterPro" id="IPR011989">
    <property type="entry name" value="ARM-like"/>
</dbReference>
<dbReference type="InterPro" id="IPR013427">
    <property type="entry name" value="Haem-bd_dom_put"/>
</dbReference>
<dbReference type="InterPro" id="IPR036909">
    <property type="entry name" value="Cyt_c-like_dom_sf"/>
</dbReference>
<dbReference type="PANTHER" id="PTHR33546:SF1">
    <property type="entry name" value="LARGE, MULTIFUNCTIONAL SECRETED PROTEIN"/>
    <property type="match status" value="1"/>
</dbReference>
<evidence type="ECO:0000256" key="2">
    <source>
        <dbReference type="ARBA" id="ARBA00022723"/>
    </source>
</evidence>
<dbReference type="SUPFAM" id="SSF46626">
    <property type="entry name" value="Cytochrome c"/>
    <property type="match status" value="1"/>
</dbReference>
<feature type="domain" description="Cytochrome c" evidence="5">
    <location>
        <begin position="443"/>
        <end position="576"/>
    </location>
</feature>
<evidence type="ECO:0000313" key="6">
    <source>
        <dbReference type="EMBL" id="XBH08343.1"/>
    </source>
</evidence>
<dbReference type="GO" id="GO:0009055">
    <property type="term" value="F:electron transfer activity"/>
    <property type="evidence" value="ECO:0007669"/>
    <property type="project" value="InterPro"/>
</dbReference>